<feature type="compositionally biased region" description="Low complexity" evidence="8">
    <location>
        <begin position="396"/>
        <end position="410"/>
    </location>
</feature>
<gene>
    <name evidence="10" type="ORF">HK099_000111</name>
</gene>
<feature type="domain" description="Copper-fist" evidence="9">
    <location>
        <begin position="2"/>
        <end position="41"/>
    </location>
</feature>
<proteinExistence type="predicted"/>
<evidence type="ECO:0000313" key="11">
    <source>
        <dbReference type="Proteomes" id="UP001211065"/>
    </source>
</evidence>
<protein>
    <recommendedName>
        <fullName evidence="9">Copper-fist domain-containing protein</fullName>
    </recommendedName>
</protein>
<dbReference type="SMART" id="SM01090">
    <property type="entry name" value="Copper-fist"/>
    <property type="match status" value="1"/>
</dbReference>
<dbReference type="FunFam" id="3.90.430.10:FF:000001">
    <property type="entry name" value="Copper fist DNA-binding protein"/>
    <property type="match status" value="1"/>
</dbReference>
<dbReference type="Gene3D" id="3.90.430.10">
    <property type="entry name" value="Copper fist DNA-binding domain"/>
    <property type="match status" value="1"/>
</dbReference>
<keyword evidence="6" id="KW-0804">Transcription</keyword>
<dbReference type="GO" id="GO:0000981">
    <property type="term" value="F:DNA-binding transcription factor activity, RNA polymerase II-specific"/>
    <property type="evidence" value="ECO:0007669"/>
    <property type="project" value="TreeGrafter"/>
</dbReference>
<dbReference type="GO" id="GO:0006879">
    <property type="term" value="P:intracellular iron ion homeostasis"/>
    <property type="evidence" value="ECO:0007669"/>
    <property type="project" value="TreeGrafter"/>
</dbReference>
<reference evidence="10" key="1">
    <citation type="submission" date="2020-05" db="EMBL/GenBank/DDBJ databases">
        <title>Phylogenomic resolution of chytrid fungi.</title>
        <authorList>
            <person name="Stajich J.E."/>
            <person name="Amses K."/>
            <person name="Simmons R."/>
            <person name="Seto K."/>
            <person name="Myers J."/>
            <person name="Bonds A."/>
            <person name="Quandt C.A."/>
            <person name="Barry K."/>
            <person name="Liu P."/>
            <person name="Grigoriev I."/>
            <person name="Longcore J.E."/>
            <person name="James T.Y."/>
        </authorList>
    </citation>
    <scope>NUCLEOTIDE SEQUENCE</scope>
    <source>
        <strain evidence="10">JEL0476</strain>
    </source>
</reference>
<dbReference type="GO" id="GO:0005634">
    <property type="term" value="C:nucleus"/>
    <property type="evidence" value="ECO:0007669"/>
    <property type="project" value="UniProtKB-SubCell"/>
</dbReference>
<dbReference type="PRINTS" id="PR00617">
    <property type="entry name" value="COPPERFIST"/>
</dbReference>
<feature type="compositionally biased region" description="Polar residues" evidence="8">
    <location>
        <begin position="411"/>
        <end position="439"/>
    </location>
</feature>
<evidence type="ECO:0000256" key="2">
    <source>
        <dbReference type="ARBA" id="ARBA00022723"/>
    </source>
</evidence>
<dbReference type="SUPFAM" id="SSF57879">
    <property type="entry name" value="Zinc domain conserved in yeast copper-regulated transcription factors"/>
    <property type="match status" value="1"/>
</dbReference>
<evidence type="ECO:0000256" key="6">
    <source>
        <dbReference type="ARBA" id="ARBA00023163"/>
    </source>
</evidence>
<dbReference type="InterPro" id="IPR036395">
    <property type="entry name" value="Cu_fist_DNA-bd_dom_sf"/>
</dbReference>
<dbReference type="GO" id="GO:0000978">
    <property type="term" value="F:RNA polymerase II cis-regulatory region sequence-specific DNA binding"/>
    <property type="evidence" value="ECO:0007669"/>
    <property type="project" value="TreeGrafter"/>
</dbReference>
<dbReference type="EMBL" id="JADGJW010000101">
    <property type="protein sequence ID" value="KAJ3224189.1"/>
    <property type="molecule type" value="Genomic_DNA"/>
</dbReference>
<keyword evidence="5" id="KW-0805">Transcription regulation</keyword>
<dbReference type="GO" id="GO:0006878">
    <property type="term" value="P:intracellular copper ion homeostasis"/>
    <property type="evidence" value="ECO:0007669"/>
    <property type="project" value="TreeGrafter"/>
</dbReference>
<name>A0AAD5U881_9FUNG</name>
<dbReference type="InterPro" id="IPR001083">
    <property type="entry name" value="Cu_fist_DNA-bd_dom"/>
</dbReference>
<evidence type="ECO:0000256" key="4">
    <source>
        <dbReference type="ARBA" id="ARBA00023008"/>
    </source>
</evidence>
<dbReference type="PROSITE" id="PS50073">
    <property type="entry name" value="COPPER_FIST_2"/>
    <property type="match status" value="1"/>
</dbReference>
<sequence length="558" mass="61961">MVIVLFESKFACEKCIKGHRSSTCDHLRRDLLEVNSKGRPLTQCENCRTSRKSGKLVASHHTCICRAAAKGKKYTSKLELNIKNDSANPVSFTTITYGVENFDKFKSDLLSNNLSLSIIKSKKEEPKKIFCGYKDLTILEEKFEFDEVLMRANPCKCQFGGECICSKLSKNKHSPVVLSNDLNVVKKIKTSVSSNCCANENGKEGCCVGGCECATDDDDGGCSCSSRSEQTSNSMNSTLNQVSIFSLVNSPYTNDVNVVDETRSCCGSESKIESPNVGSSTSTSITQINSSVSPAGIFDEQNVKKISCCSGKKTIGDNKNTSRSIHDLSNHAVSNSLGLSFATNNSQFSFIHGTQPQQQNATPPRIIQSTSTYLSPATVPHQNLTYKPSEHSNTTYQSPQQNSNYQSPQQKQHMLSHQSNNMNFQSPRQNLNFSFSPNMQQQQQQLLQNSNNGEQVLQNNNNTVNSHWQNFSSHQNSEDSSHNQMEELIRAANLQNLMNYSSLNFNVHLQQSHLQGDHVNNNLAYTNTVLPQPQDLQSASKHQVNINQATEDNLWFLK</sequence>
<dbReference type="Proteomes" id="UP001211065">
    <property type="component" value="Unassembled WGS sequence"/>
</dbReference>
<comment type="caution">
    <text evidence="10">The sequence shown here is derived from an EMBL/GenBank/DDBJ whole genome shotgun (WGS) entry which is preliminary data.</text>
</comment>
<evidence type="ECO:0000256" key="8">
    <source>
        <dbReference type="SAM" id="MobiDB-lite"/>
    </source>
</evidence>
<dbReference type="GO" id="GO:0045944">
    <property type="term" value="P:positive regulation of transcription by RNA polymerase II"/>
    <property type="evidence" value="ECO:0007669"/>
    <property type="project" value="TreeGrafter"/>
</dbReference>
<dbReference type="SMART" id="SM00412">
    <property type="entry name" value="Cu_FIST"/>
    <property type="match status" value="1"/>
</dbReference>
<dbReference type="Pfam" id="PF00649">
    <property type="entry name" value="Copper-fist"/>
    <property type="match status" value="1"/>
</dbReference>
<evidence type="ECO:0000256" key="1">
    <source>
        <dbReference type="ARBA" id="ARBA00004123"/>
    </source>
</evidence>
<evidence type="ECO:0000256" key="5">
    <source>
        <dbReference type="ARBA" id="ARBA00023015"/>
    </source>
</evidence>
<dbReference type="PANTHER" id="PTHR28088">
    <property type="entry name" value="TRANSCRIPTIONAL ACTIVATOR HAA1-RELATED"/>
    <property type="match status" value="1"/>
</dbReference>
<feature type="region of interest" description="Disordered" evidence="8">
    <location>
        <begin position="379"/>
        <end position="447"/>
    </location>
</feature>
<evidence type="ECO:0000313" key="10">
    <source>
        <dbReference type="EMBL" id="KAJ3224189.1"/>
    </source>
</evidence>
<keyword evidence="11" id="KW-1185">Reference proteome</keyword>
<evidence type="ECO:0000259" key="9">
    <source>
        <dbReference type="PROSITE" id="PS50073"/>
    </source>
</evidence>
<keyword evidence="7" id="KW-0539">Nucleus</keyword>
<dbReference type="AlphaFoldDB" id="A0AAD5U881"/>
<feature type="compositionally biased region" description="Polar residues" evidence="8">
    <location>
        <begin position="379"/>
        <end position="395"/>
    </location>
</feature>
<dbReference type="InterPro" id="IPR051763">
    <property type="entry name" value="Copper_Homeo_Regul"/>
</dbReference>
<dbReference type="PANTHER" id="PTHR28088:SF5">
    <property type="entry name" value="TRANSCRIPTIONAL ACTIVATOR HAA1-RELATED"/>
    <property type="match status" value="1"/>
</dbReference>
<keyword evidence="2" id="KW-0479">Metal-binding</keyword>
<keyword evidence="4" id="KW-0186">Copper</keyword>
<comment type="subcellular location">
    <subcellularLocation>
        <location evidence="1">Nucleus</location>
    </subcellularLocation>
</comment>
<evidence type="ECO:0000256" key="7">
    <source>
        <dbReference type="ARBA" id="ARBA00023242"/>
    </source>
</evidence>
<organism evidence="10 11">
    <name type="scientific">Clydaea vesicula</name>
    <dbReference type="NCBI Taxonomy" id="447962"/>
    <lineage>
        <taxon>Eukaryota</taxon>
        <taxon>Fungi</taxon>
        <taxon>Fungi incertae sedis</taxon>
        <taxon>Chytridiomycota</taxon>
        <taxon>Chytridiomycota incertae sedis</taxon>
        <taxon>Chytridiomycetes</taxon>
        <taxon>Lobulomycetales</taxon>
        <taxon>Lobulomycetaceae</taxon>
        <taxon>Clydaea</taxon>
    </lineage>
</organism>
<accession>A0AAD5U881</accession>
<keyword evidence="3" id="KW-0862">Zinc</keyword>
<evidence type="ECO:0000256" key="3">
    <source>
        <dbReference type="ARBA" id="ARBA00022833"/>
    </source>
</evidence>
<dbReference type="GO" id="GO:0005507">
    <property type="term" value="F:copper ion binding"/>
    <property type="evidence" value="ECO:0007669"/>
    <property type="project" value="InterPro"/>
</dbReference>